<dbReference type="EMBL" id="CVRI01000054">
    <property type="protein sequence ID" value="CRL00528.1"/>
    <property type="molecule type" value="Genomic_DNA"/>
</dbReference>
<sequence length="73" mass="8324">MVSRLFVRLQQSFPLPQKVNNFANGTQTFCLIPKAKNATMILPAFFFVACVLPSKRNVLVSLRFFKNQCSQID</sequence>
<dbReference type="AlphaFoldDB" id="A0A1J1IK13"/>
<gene>
    <name evidence="1" type="ORF">CLUMA_CG013789</name>
</gene>
<organism evidence="1 2">
    <name type="scientific">Clunio marinus</name>
    <dbReference type="NCBI Taxonomy" id="568069"/>
    <lineage>
        <taxon>Eukaryota</taxon>
        <taxon>Metazoa</taxon>
        <taxon>Ecdysozoa</taxon>
        <taxon>Arthropoda</taxon>
        <taxon>Hexapoda</taxon>
        <taxon>Insecta</taxon>
        <taxon>Pterygota</taxon>
        <taxon>Neoptera</taxon>
        <taxon>Endopterygota</taxon>
        <taxon>Diptera</taxon>
        <taxon>Nematocera</taxon>
        <taxon>Chironomoidea</taxon>
        <taxon>Chironomidae</taxon>
        <taxon>Clunio</taxon>
    </lineage>
</organism>
<keyword evidence="2" id="KW-1185">Reference proteome</keyword>
<accession>A0A1J1IK13</accession>
<protein>
    <submittedName>
        <fullName evidence="1">CLUMA_CG013789, isoform A</fullName>
    </submittedName>
</protein>
<dbReference type="Proteomes" id="UP000183832">
    <property type="component" value="Unassembled WGS sequence"/>
</dbReference>
<reference evidence="1 2" key="1">
    <citation type="submission" date="2015-04" db="EMBL/GenBank/DDBJ databases">
        <authorList>
            <person name="Syromyatnikov M.Y."/>
            <person name="Popov V.N."/>
        </authorList>
    </citation>
    <scope>NUCLEOTIDE SEQUENCE [LARGE SCALE GENOMIC DNA]</scope>
</reference>
<evidence type="ECO:0000313" key="2">
    <source>
        <dbReference type="Proteomes" id="UP000183832"/>
    </source>
</evidence>
<evidence type="ECO:0000313" key="1">
    <source>
        <dbReference type="EMBL" id="CRL00528.1"/>
    </source>
</evidence>
<proteinExistence type="predicted"/>
<name>A0A1J1IK13_9DIPT</name>